<proteinExistence type="predicted"/>
<dbReference type="EMBL" id="MABQ02000004">
    <property type="protein sequence ID" value="PCD38666.1"/>
    <property type="molecule type" value="Genomic_DNA"/>
</dbReference>
<dbReference type="Proteomes" id="UP000219602">
    <property type="component" value="Chromosome 5"/>
</dbReference>
<evidence type="ECO:0000313" key="1">
    <source>
        <dbReference type="EMBL" id="PCD38666.1"/>
    </source>
</evidence>
<organism evidence="1 2">
    <name type="scientific">Fusarium oxysporum f. sp. radicis-cucumerinum</name>
    <dbReference type="NCBI Taxonomy" id="327505"/>
    <lineage>
        <taxon>Eukaryota</taxon>
        <taxon>Fungi</taxon>
        <taxon>Dikarya</taxon>
        <taxon>Ascomycota</taxon>
        <taxon>Pezizomycotina</taxon>
        <taxon>Sordariomycetes</taxon>
        <taxon>Hypocreomycetidae</taxon>
        <taxon>Hypocreales</taxon>
        <taxon>Nectriaceae</taxon>
        <taxon>Fusarium</taxon>
        <taxon>Fusarium oxysporum species complex</taxon>
    </lineage>
</organism>
<dbReference type="AlphaFoldDB" id="A0A2H3H9M7"/>
<sequence>MAQFQDQTSKKETFISNVVLRELESFKFVVAQYFGATRRVIDCIPDSIYLSPYNQKALEKMSGWEFIIMWTDNGDRIIVGAWFKQDDKRFQIGYTSDGYRTKWHSWV</sequence>
<protein>
    <submittedName>
        <fullName evidence="1">Uncharacterized protein</fullName>
    </submittedName>
</protein>
<reference evidence="1 2" key="1">
    <citation type="journal article" date="2016" name="Environ. Microbiol.">
        <title>Effector profiles distinguish formae speciales of Fusarium oxysporum.</title>
        <authorList>
            <person name="van Dam P."/>
            <person name="Fokkens L."/>
            <person name="Schmidt S.M."/>
            <person name="Linmans J.H."/>
            <person name="Kistler H.C."/>
            <person name="Ma L.J."/>
            <person name="Rep M."/>
        </authorList>
    </citation>
    <scope>NUCLEOTIDE SEQUENCE [LARGE SCALE GENOMIC DNA]</scope>
    <source>
        <strain evidence="1 2">Forc016</strain>
    </source>
</reference>
<evidence type="ECO:0000313" key="2">
    <source>
        <dbReference type="Proteomes" id="UP000219602"/>
    </source>
</evidence>
<comment type="caution">
    <text evidence="1">The sequence shown here is derived from an EMBL/GenBank/DDBJ whole genome shotgun (WGS) entry which is preliminary data.</text>
</comment>
<name>A0A2H3H9M7_FUSOX</name>
<gene>
    <name evidence="1" type="ORF">AU210_007133</name>
</gene>
<reference evidence="1 2" key="2">
    <citation type="journal article" date="2017" name="Sci. Rep.">
        <title>A mobile pathogenicity chromosome in Fusarium oxysporum for infection of multiple cucurbit species.</title>
        <authorList>
            <person name="van Dam P."/>
            <person name="Fokkens L."/>
            <person name="Ayukawa Y."/>
            <person name="van der Gragt M."/>
            <person name="Ter Horst A."/>
            <person name="Brankovics B."/>
            <person name="Houterman P.M."/>
            <person name="Arie T."/>
            <person name="Rep M."/>
        </authorList>
    </citation>
    <scope>NUCLEOTIDE SEQUENCE [LARGE SCALE GENOMIC DNA]</scope>
    <source>
        <strain evidence="1 2">Forc016</strain>
    </source>
</reference>
<accession>A0A2H3H9M7</accession>